<gene>
    <name evidence="2" type="ORF">HK100_012830</name>
</gene>
<proteinExistence type="predicted"/>
<evidence type="ECO:0000313" key="2">
    <source>
        <dbReference type="EMBL" id="KAJ3120358.1"/>
    </source>
</evidence>
<feature type="region of interest" description="Disordered" evidence="1">
    <location>
        <begin position="1"/>
        <end position="31"/>
    </location>
</feature>
<evidence type="ECO:0000313" key="3">
    <source>
        <dbReference type="Proteomes" id="UP001211907"/>
    </source>
</evidence>
<reference evidence="2" key="1">
    <citation type="submission" date="2020-05" db="EMBL/GenBank/DDBJ databases">
        <title>Phylogenomic resolution of chytrid fungi.</title>
        <authorList>
            <person name="Stajich J.E."/>
            <person name="Amses K."/>
            <person name="Simmons R."/>
            <person name="Seto K."/>
            <person name="Myers J."/>
            <person name="Bonds A."/>
            <person name="Quandt C.A."/>
            <person name="Barry K."/>
            <person name="Liu P."/>
            <person name="Grigoriev I."/>
            <person name="Longcore J.E."/>
            <person name="James T.Y."/>
        </authorList>
    </citation>
    <scope>NUCLEOTIDE SEQUENCE</scope>
    <source>
        <strain evidence="2">JEL0513</strain>
    </source>
</reference>
<evidence type="ECO:0000256" key="1">
    <source>
        <dbReference type="SAM" id="MobiDB-lite"/>
    </source>
</evidence>
<keyword evidence="3" id="KW-1185">Reference proteome</keyword>
<accession>A0AAD5SZ86</accession>
<organism evidence="2 3">
    <name type="scientific">Physocladia obscura</name>
    <dbReference type="NCBI Taxonomy" id="109957"/>
    <lineage>
        <taxon>Eukaryota</taxon>
        <taxon>Fungi</taxon>
        <taxon>Fungi incertae sedis</taxon>
        <taxon>Chytridiomycota</taxon>
        <taxon>Chytridiomycota incertae sedis</taxon>
        <taxon>Chytridiomycetes</taxon>
        <taxon>Chytridiales</taxon>
        <taxon>Chytriomycetaceae</taxon>
        <taxon>Physocladia</taxon>
    </lineage>
</organism>
<comment type="caution">
    <text evidence="2">The sequence shown here is derived from an EMBL/GenBank/DDBJ whole genome shotgun (WGS) entry which is preliminary data.</text>
</comment>
<sequence>MSAIVATEADTKKNASRASSPKSVIVHDSQFTPRSQDAQKDFLAFTPSSSHAKYAPRHYSYAPIISKKALLSYQTPTNSNFQRSSKRIPLQNTKLSTKPTTNPNKLQHINTHDFTDALTTTIKYPFASSVVTSSTFKNTVQSPFIITHFAGLTHVPKKIFRDRNTYNLDGTRSHPAHPVPSSPLDNLVDDILMPVVDYSVDNNTYNLFDGTRVHPPRVPEAVEFAREFAMFDRMRHRQQHLKEQQQRLRGPRLNPFARPFVPSGAVSATTAASFAQIDARNESRKRTHSVGPADITLTDAIRQLKMPISANSFIVGTTAGTGTSLKTEAFKATKSWGDFSY</sequence>
<dbReference type="AlphaFoldDB" id="A0AAD5SZ86"/>
<dbReference type="Proteomes" id="UP001211907">
    <property type="component" value="Unassembled WGS sequence"/>
</dbReference>
<dbReference type="EMBL" id="JADGJH010000972">
    <property type="protein sequence ID" value="KAJ3120358.1"/>
    <property type="molecule type" value="Genomic_DNA"/>
</dbReference>
<name>A0AAD5SZ86_9FUNG</name>
<protein>
    <submittedName>
        <fullName evidence="2">Uncharacterized protein</fullName>
    </submittedName>
</protein>